<accession>A0ABT0QDK3</accession>
<sequence length="233" mass="27712">MKRLLLLFTGLLIGLTTVSATELNYKNQKTKLDKTKRYRYAQPIMFVERGVEFLVFPDGSFDFNTNYEDTFYNDSYYRTRNTKRGRVNTTYGAPGSRVKYTSYRHRNRGVSISHDRDGKVRRIGSIFLNYDRYGKLKRVGSIYMSYKHRNGTLTQVGGLRVKYNHWGEIVYTRGQVNRFSNSCNICGVSSCETNHNHRDRHDNDYDNDWYDEDDDFYYYKQNGKTKKHKKRKH</sequence>
<feature type="signal peptide" evidence="1">
    <location>
        <begin position="1"/>
        <end position="20"/>
    </location>
</feature>
<gene>
    <name evidence="2" type="ORF">M3P09_08120</name>
</gene>
<evidence type="ECO:0000256" key="1">
    <source>
        <dbReference type="SAM" id="SignalP"/>
    </source>
</evidence>
<reference evidence="2" key="1">
    <citation type="submission" date="2022-05" db="EMBL/GenBank/DDBJ databases">
        <authorList>
            <person name="Park J.-S."/>
        </authorList>
    </citation>
    <scope>NUCLEOTIDE SEQUENCE</scope>
    <source>
        <strain evidence="2">2012CJ34-3</strain>
    </source>
</reference>
<keyword evidence="1" id="KW-0732">Signal</keyword>
<keyword evidence="3" id="KW-1185">Reference proteome</keyword>
<name>A0ABT0QDK3_9FLAO</name>
<dbReference type="RefSeq" id="WP_249972730.1">
    <property type="nucleotide sequence ID" value="NZ_JAMFLZ010000003.1"/>
</dbReference>
<protein>
    <submittedName>
        <fullName evidence="2">Uncharacterized protein</fullName>
    </submittedName>
</protein>
<proteinExistence type="predicted"/>
<evidence type="ECO:0000313" key="2">
    <source>
        <dbReference type="EMBL" id="MCL6294954.1"/>
    </source>
</evidence>
<evidence type="ECO:0000313" key="3">
    <source>
        <dbReference type="Proteomes" id="UP001165381"/>
    </source>
</evidence>
<dbReference type="EMBL" id="JAMFLZ010000003">
    <property type="protein sequence ID" value="MCL6294954.1"/>
    <property type="molecule type" value="Genomic_DNA"/>
</dbReference>
<comment type="caution">
    <text evidence="2">The sequence shown here is derived from an EMBL/GenBank/DDBJ whole genome shotgun (WGS) entry which is preliminary data.</text>
</comment>
<feature type="chain" id="PRO_5046939369" evidence="1">
    <location>
        <begin position="21"/>
        <end position="233"/>
    </location>
</feature>
<dbReference type="Proteomes" id="UP001165381">
    <property type="component" value="Unassembled WGS sequence"/>
</dbReference>
<organism evidence="2 3">
    <name type="scientific">Jejuia spongiicola</name>
    <dbReference type="NCBI Taxonomy" id="2942207"/>
    <lineage>
        <taxon>Bacteria</taxon>
        <taxon>Pseudomonadati</taxon>
        <taxon>Bacteroidota</taxon>
        <taxon>Flavobacteriia</taxon>
        <taxon>Flavobacteriales</taxon>
        <taxon>Flavobacteriaceae</taxon>
        <taxon>Jejuia</taxon>
    </lineage>
</organism>